<dbReference type="CDD" id="cd03392">
    <property type="entry name" value="PAP2_like_2"/>
    <property type="match status" value="1"/>
</dbReference>
<dbReference type="InterPro" id="IPR036938">
    <property type="entry name" value="PAP2/HPO_sf"/>
</dbReference>
<dbReference type="PANTHER" id="PTHR14969">
    <property type="entry name" value="SPHINGOSINE-1-PHOSPHATE PHOSPHOHYDROLASE"/>
    <property type="match status" value="1"/>
</dbReference>
<name>A0A4R5NTN2_LENBU</name>
<dbReference type="SMART" id="SM00014">
    <property type="entry name" value="acidPPc"/>
    <property type="match status" value="1"/>
</dbReference>
<dbReference type="GeneID" id="72460482"/>
<evidence type="ECO:0000259" key="2">
    <source>
        <dbReference type="SMART" id="SM00014"/>
    </source>
</evidence>
<dbReference type="SUPFAM" id="SSF48317">
    <property type="entry name" value="Acid phosphatase/Vanadium-dependent haloperoxidase"/>
    <property type="match status" value="1"/>
</dbReference>
<dbReference type="InterPro" id="IPR000326">
    <property type="entry name" value="PAP2/HPO"/>
</dbReference>
<dbReference type="Proteomes" id="UP000295181">
    <property type="component" value="Unassembled WGS sequence"/>
</dbReference>
<dbReference type="Gene3D" id="1.20.144.10">
    <property type="entry name" value="Phosphatidic acid phosphatase type 2/haloperoxidase"/>
    <property type="match status" value="2"/>
</dbReference>
<comment type="caution">
    <text evidence="3">The sequence shown here is derived from an EMBL/GenBank/DDBJ whole genome shotgun (WGS) entry which is preliminary data.</text>
</comment>
<dbReference type="AlphaFoldDB" id="A0A4R5NTN2"/>
<feature type="transmembrane region" description="Helical" evidence="1">
    <location>
        <begin position="184"/>
        <end position="202"/>
    </location>
</feature>
<dbReference type="Pfam" id="PF01569">
    <property type="entry name" value="PAP2"/>
    <property type="match status" value="1"/>
</dbReference>
<keyword evidence="1" id="KW-0812">Transmembrane</keyword>
<sequence>MQTSTIKNHPLLFFGWLIFIGITGLVLLQNVQLYFWDRDFLNYLQRFITPDRTSFFKGVALFGSPMITVGLAIIASVFLWQRKMLEEALTTLVVVVTGNAGGLIIKHLTERPRPTTMLAHDSGYSFPSGHVVSAVILLLIVFQFILPLISSVRLRMFFSMMLVFWVALICLSRLYLQVHYPTDVIGAALYGLLWWESAMAVLHRQQLNTQKVIQHNRGQSS</sequence>
<dbReference type="RefSeq" id="WP_013728560.1">
    <property type="nucleotide sequence ID" value="NZ_AZDM01000009.1"/>
</dbReference>
<organism evidence="3 4">
    <name type="scientific">Lentilactobacillus buchneri DSM 20057</name>
    <dbReference type="NCBI Taxonomy" id="1423728"/>
    <lineage>
        <taxon>Bacteria</taxon>
        <taxon>Bacillati</taxon>
        <taxon>Bacillota</taxon>
        <taxon>Bacilli</taxon>
        <taxon>Lactobacillales</taxon>
        <taxon>Lactobacillaceae</taxon>
        <taxon>Lentilactobacillus</taxon>
    </lineage>
</organism>
<feature type="transmembrane region" description="Helical" evidence="1">
    <location>
        <begin position="156"/>
        <end position="178"/>
    </location>
</feature>
<proteinExistence type="predicted"/>
<gene>
    <name evidence="3" type="ORF">C5L32_001672</name>
</gene>
<evidence type="ECO:0000313" key="3">
    <source>
        <dbReference type="EMBL" id="TDG80247.1"/>
    </source>
</evidence>
<feature type="transmembrane region" description="Helical" evidence="1">
    <location>
        <begin position="12"/>
        <end position="35"/>
    </location>
</feature>
<feature type="transmembrane region" description="Helical" evidence="1">
    <location>
        <begin position="129"/>
        <end position="149"/>
    </location>
</feature>
<evidence type="ECO:0000256" key="1">
    <source>
        <dbReference type="SAM" id="Phobius"/>
    </source>
</evidence>
<evidence type="ECO:0000313" key="4">
    <source>
        <dbReference type="Proteomes" id="UP000295181"/>
    </source>
</evidence>
<dbReference type="EMBL" id="PUFP01000018">
    <property type="protein sequence ID" value="TDG80247.1"/>
    <property type="molecule type" value="Genomic_DNA"/>
</dbReference>
<feature type="domain" description="Phosphatidic acid phosphatase type 2/haloperoxidase" evidence="2">
    <location>
        <begin position="88"/>
        <end position="199"/>
    </location>
</feature>
<reference evidence="3 4" key="1">
    <citation type="journal article" date="2019" name="Appl. Microbiol. Biotechnol.">
        <title>Uncovering carbohydrate metabolism through a genotype-phenotype association study of 56 lactic acid bacteria genomes.</title>
        <authorList>
            <person name="Buron-Moles G."/>
            <person name="Chailyan A."/>
            <person name="Dolejs I."/>
            <person name="Forster J."/>
            <person name="Miks M.H."/>
        </authorList>
    </citation>
    <scope>NUCLEOTIDE SEQUENCE [LARGE SCALE GENOMIC DNA]</scope>
    <source>
        <strain evidence="3 4">ATCC 4005</strain>
    </source>
</reference>
<dbReference type="PANTHER" id="PTHR14969:SF13">
    <property type="entry name" value="AT30094P"/>
    <property type="match status" value="1"/>
</dbReference>
<keyword evidence="1" id="KW-1133">Transmembrane helix</keyword>
<keyword evidence="1" id="KW-0472">Membrane</keyword>
<feature type="transmembrane region" description="Helical" evidence="1">
    <location>
        <begin position="92"/>
        <end position="109"/>
    </location>
</feature>
<feature type="transmembrane region" description="Helical" evidence="1">
    <location>
        <begin position="55"/>
        <end position="80"/>
    </location>
</feature>
<accession>A0A4R5NTN2</accession>
<protein>
    <recommendedName>
        <fullName evidence="2">Phosphatidic acid phosphatase type 2/haloperoxidase domain-containing protein</fullName>
    </recommendedName>
</protein>